<evidence type="ECO:0000313" key="6">
    <source>
        <dbReference type="Proteomes" id="UP000289857"/>
    </source>
</evidence>
<evidence type="ECO:0000256" key="3">
    <source>
        <dbReference type="ARBA" id="ARBA00023237"/>
    </source>
</evidence>
<dbReference type="RefSeq" id="WP_129461002.1">
    <property type="nucleotide sequence ID" value="NZ_SBKN01000002.1"/>
</dbReference>
<proteinExistence type="predicted"/>
<keyword evidence="5" id="KW-0675">Receptor</keyword>
<dbReference type="AlphaFoldDB" id="A0A4Q1KBE7"/>
<reference evidence="6" key="1">
    <citation type="submission" date="2019-01" db="EMBL/GenBank/DDBJ databases">
        <title>Cytophagaceae bacterium strain CAR-16.</title>
        <authorList>
            <person name="Chen W.-M."/>
        </authorList>
    </citation>
    <scope>NUCLEOTIDE SEQUENCE [LARGE SCALE GENOMIC DNA]</scope>
    <source>
        <strain evidence="6">WWJ-16</strain>
    </source>
</reference>
<dbReference type="OrthoDB" id="1264254at2"/>
<evidence type="ECO:0000313" key="5">
    <source>
        <dbReference type="EMBL" id="RXR23523.1"/>
    </source>
</evidence>
<dbReference type="Gene3D" id="2.40.170.20">
    <property type="entry name" value="TonB-dependent receptor, beta-barrel domain"/>
    <property type="match status" value="1"/>
</dbReference>
<evidence type="ECO:0000256" key="2">
    <source>
        <dbReference type="ARBA" id="ARBA00023136"/>
    </source>
</evidence>
<sequence>MRKQNLYIAVTLGVLFGSSTLRAQKQDENIGTEVVNVVKPYTPTISDAFKVKETPSLEDEETTKRETIQYNIFSFPVASTFTPAKGKAAGVEQEPKAKLYNNYATLAAGNYGNINGELFLTHTLENSDYVGVMLRHLSSQGGIKDVKLDDNFSNTGLDLTYGSKSQKMAWNADLGYQRQVYNWYGLDSNLYSGMTPEAQDAFFNSLETKNAYQTIYACGRLQLSESAFKEASLRFTHFSDSYSSAENRFVAKPSFEFRVMDEKVKLDMVLDYLGGSFDKDYFNTTGIKYGFANFGAQPSFQINRDDFTVNFGAAFFYSSATEGGESKFFVYPKITASYKVVGDIMVAYAGAEGNLKQNSYRDFVQENFFLSPTQMVAPTDQKYDIYFGLKGKLANAIGYNVRASYLTEDNRALFRNNVYDAGVVDPKDYALGNTFGVVYDKLNTLSLFGELKADLSKNVQFGANATINSYKTSAEQEAWNLPSIRVASTLDIAITQKWYTGGSVFFVGDRKEYKFQYNSAVLPIVPYTPEIITLKSYFDLNAHLGYKHNERMTFFLKGNNLANQNYQKWLNYPVQGVQVLLGANIKFDF</sequence>
<keyword evidence="4" id="KW-0732">Signal</keyword>
<organism evidence="5 6">
    <name type="scientific">Flavobacterium stagni</name>
    <dbReference type="NCBI Taxonomy" id="2506421"/>
    <lineage>
        <taxon>Bacteria</taxon>
        <taxon>Pseudomonadati</taxon>
        <taxon>Bacteroidota</taxon>
        <taxon>Flavobacteriia</taxon>
        <taxon>Flavobacteriales</taxon>
        <taxon>Flavobacteriaceae</taxon>
        <taxon>Flavobacterium</taxon>
    </lineage>
</organism>
<feature type="signal peptide" evidence="4">
    <location>
        <begin position="1"/>
        <end position="23"/>
    </location>
</feature>
<dbReference type="InterPro" id="IPR036942">
    <property type="entry name" value="Beta-barrel_TonB_sf"/>
</dbReference>
<comment type="caution">
    <text evidence="5">The sequence shown here is derived from an EMBL/GenBank/DDBJ whole genome shotgun (WGS) entry which is preliminary data.</text>
</comment>
<comment type="subcellular location">
    <subcellularLocation>
        <location evidence="1">Cell outer membrane</location>
    </subcellularLocation>
</comment>
<evidence type="ECO:0000256" key="1">
    <source>
        <dbReference type="ARBA" id="ARBA00004442"/>
    </source>
</evidence>
<accession>A0A4Q1KBE7</accession>
<name>A0A4Q1KBE7_9FLAO</name>
<keyword evidence="3" id="KW-0998">Cell outer membrane</keyword>
<dbReference type="EMBL" id="SBKN01000002">
    <property type="protein sequence ID" value="RXR23523.1"/>
    <property type="molecule type" value="Genomic_DNA"/>
</dbReference>
<feature type="chain" id="PRO_5020433136" evidence="4">
    <location>
        <begin position="24"/>
        <end position="589"/>
    </location>
</feature>
<dbReference type="GO" id="GO:0009279">
    <property type="term" value="C:cell outer membrane"/>
    <property type="evidence" value="ECO:0007669"/>
    <property type="project" value="UniProtKB-SubCell"/>
</dbReference>
<keyword evidence="2" id="KW-0472">Membrane</keyword>
<protein>
    <submittedName>
        <fullName evidence="5">TonB-dependent receptor</fullName>
    </submittedName>
</protein>
<evidence type="ECO:0000256" key="4">
    <source>
        <dbReference type="SAM" id="SignalP"/>
    </source>
</evidence>
<dbReference type="SUPFAM" id="SSF56935">
    <property type="entry name" value="Porins"/>
    <property type="match status" value="1"/>
</dbReference>
<gene>
    <name evidence="5" type="ORF">EQG61_06030</name>
</gene>
<keyword evidence="6" id="KW-1185">Reference proteome</keyword>
<dbReference type="Proteomes" id="UP000289857">
    <property type="component" value="Unassembled WGS sequence"/>
</dbReference>